<evidence type="ECO:0000313" key="3">
    <source>
        <dbReference type="Proteomes" id="UP000001219"/>
    </source>
</evidence>
<sequence length="51" mass="5216">MAADNDPKTSHHSDDDSDDVAHPGPADHGGTGGMATREVTPELAEGDDSDN</sequence>
<dbReference type="Proteomes" id="UP000001219">
    <property type="component" value="Chromosome"/>
</dbReference>
<dbReference type="HOGENOM" id="CLU_214353_2_0_11"/>
<dbReference type="KEGG" id="gbr:Gbro_2534"/>
<evidence type="ECO:0000313" key="2">
    <source>
        <dbReference type="EMBL" id="ACY21775.1"/>
    </source>
</evidence>
<reference evidence="2 3" key="2">
    <citation type="journal article" date="2010" name="Stand. Genomic Sci.">
        <title>Complete genome sequence of Gordonia bronchialis type strain (3410).</title>
        <authorList>
            <person name="Ivanova N."/>
            <person name="Sikorski J."/>
            <person name="Jando M."/>
            <person name="Lapidus A."/>
            <person name="Nolan M."/>
            <person name="Lucas S."/>
            <person name="Del Rio T.G."/>
            <person name="Tice H."/>
            <person name="Copeland A."/>
            <person name="Cheng J.F."/>
            <person name="Chen F."/>
            <person name="Bruce D."/>
            <person name="Goodwin L."/>
            <person name="Pitluck S."/>
            <person name="Mavromatis K."/>
            <person name="Ovchinnikova G."/>
            <person name="Pati A."/>
            <person name="Chen A."/>
            <person name="Palaniappan K."/>
            <person name="Land M."/>
            <person name="Hauser L."/>
            <person name="Chang Y.J."/>
            <person name="Jeffries C.D."/>
            <person name="Chain P."/>
            <person name="Saunders E."/>
            <person name="Han C."/>
            <person name="Detter J.C."/>
            <person name="Brettin T."/>
            <person name="Rohde M."/>
            <person name="Goker M."/>
            <person name="Bristow J."/>
            <person name="Eisen J.A."/>
            <person name="Markowitz V."/>
            <person name="Hugenholtz P."/>
            <person name="Klenk H.P."/>
            <person name="Kyrpides N.C."/>
        </authorList>
    </citation>
    <scope>NUCLEOTIDE SEQUENCE [LARGE SCALE GENOMIC DNA]</scope>
    <source>
        <strain evidence="3">ATCC 25592 / DSM 43247 / BCRC 13721 / JCM 3198 / KCTC 3076 / NBRC 16047 / NCTC 10667</strain>
    </source>
</reference>
<dbReference type="RefSeq" id="WP_012834330.1">
    <property type="nucleotide sequence ID" value="NC_013441.1"/>
</dbReference>
<organism evidence="2 3">
    <name type="scientific">Gordonia bronchialis (strain ATCC 25592 / DSM 43247 / BCRC 13721 / JCM 3198 / KCTC 3076 / NBRC 16047 / NCTC 10667)</name>
    <name type="common">Rhodococcus bronchialis</name>
    <dbReference type="NCBI Taxonomy" id="526226"/>
    <lineage>
        <taxon>Bacteria</taxon>
        <taxon>Bacillati</taxon>
        <taxon>Actinomycetota</taxon>
        <taxon>Actinomycetes</taxon>
        <taxon>Mycobacteriales</taxon>
        <taxon>Gordoniaceae</taxon>
        <taxon>Gordonia</taxon>
    </lineage>
</organism>
<keyword evidence="3" id="KW-1185">Reference proteome</keyword>
<dbReference type="STRING" id="526226.Gbro_2534"/>
<name>D0LEQ1_GORB4</name>
<accession>D0LEQ1</accession>
<feature type="region of interest" description="Disordered" evidence="1">
    <location>
        <begin position="1"/>
        <end position="51"/>
    </location>
</feature>
<feature type="compositionally biased region" description="Basic and acidic residues" evidence="1">
    <location>
        <begin position="1"/>
        <end position="14"/>
    </location>
</feature>
<dbReference type="EMBL" id="CP001802">
    <property type="protein sequence ID" value="ACY21775.1"/>
    <property type="molecule type" value="Genomic_DNA"/>
</dbReference>
<proteinExistence type="predicted"/>
<evidence type="ECO:0000256" key="1">
    <source>
        <dbReference type="SAM" id="MobiDB-lite"/>
    </source>
</evidence>
<dbReference type="AlphaFoldDB" id="D0LEQ1"/>
<reference evidence="3" key="1">
    <citation type="submission" date="2009-10" db="EMBL/GenBank/DDBJ databases">
        <title>The complete chromosome of Gordonia bronchialis DSM 43247.</title>
        <authorList>
            <consortium name="US DOE Joint Genome Institute (JGI-PGF)"/>
            <person name="Lucas S."/>
            <person name="Copeland A."/>
            <person name="Lapidus A."/>
            <person name="Glavina del Rio T."/>
            <person name="Dalin E."/>
            <person name="Tice H."/>
            <person name="Bruce D."/>
            <person name="Goodwin L."/>
            <person name="Pitluck S."/>
            <person name="Kyrpides N."/>
            <person name="Mavromatis K."/>
            <person name="Ivanova N."/>
            <person name="Ovchinnikova G."/>
            <person name="Saunders E."/>
            <person name="Brettin T."/>
            <person name="Detter J.C."/>
            <person name="Han C."/>
            <person name="Larimer F."/>
            <person name="Land M."/>
            <person name="Hauser L."/>
            <person name="Markowitz V."/>
            <person name="Cheng J.-F."/>
            <person name="Hugenholtz P."/>
            <person name="Woyke T."/>
            <person name="Wu D."/>
            <person name="Jando M."/>
            <person name="Schneider S."/>
            <person name="Goeker M."/>
            <person name="Klenk H.-P."/>
            <person name="Eisen J.A."/>
        </authorList>
    </citation>
    <scope>NUCLEOTIDE SEQUENCE [LARGE SCALE GENOMIC DNA]</scope>
    <source>
        <strain evidence="3">ATCC 25592 / DSM 43247 / BCRC 13721 / JCM 3198 / KCTC 3076 / NBRC 16047 / NCTC 10667</strain>
    </source>
</reference>
<protein>
    <submittedName>
        <fullName evidence="2">Uncharacterized protein</fullName>
    </submittedName>
</protein>
<gene>
    <name evidence="2" type="ordered locus">Gbro_2534</name>
</gene>